<evidence type="ECO:0000313" key="5">
    <source>
        <dbReference type="EMBL" id="KAF9530559.1"/>
    </source>
</evidence>
<proteinExistence type="predicted"/>
<sequence length="573" mass="63923">MLSLFHSCRLQRNALFGRAFSTSKCLDVEENSNESLQQREHSTLDDLETFRRRRKTDWKRRQGGQSFLDNAIITIRAGKGGDGCAAFHREKFVPYGPPSGGNGGRGGDVYILPTSQLTTLSTVAKKIRGTNGGNGQGDWLNGKTGAPVVIKVPVGTVVKQLSWEDPRRAKDAWEAEEESLEGLSPADKRAKMRQRRWVHYPGYQEVNEDRDTFKDAETTFFKSERTRKYEQRRKAMEELIFLDLDKEETFERPVDAPLGTRHRDSLGHLVAAGGLGGFGNPHFVTSENRTPRFGTRGLEGEYLTLSLELKLLADVGLVGMPNAGKSTLLRALTGGRAKSEVAGYAFTTLNPVIGIVRVAADGTFEGSISPQTVHDETWREELSEKERLEKGEDAYALTRNQLPNNVPETSLTPTRSGHHFDIFETFRFTVADNPGLISRASENVGLGHAFLRSMERARALVYVVDLSANEPWEELRVLQEELEKYQPGMSSKARIVVANKGDLLAGDGDPAEVEQAKEKLRKLEEFVRTEMVTADGRTLDVVPTSAKFSQNLHRLVSLMQTYVQEERDLAENP</sequence>
<keyword evidence="2" id="KW-0342">GTP-binding</keyword>
<dbReference type="Gene3D" id="2.70.210.12">
    <property type="entry name" value="GTP1/OBG domain"/>
    <property type="match status" value="1"/>
</dbReference>
<reference evidence="5" key="1">
    <citation type="submission" date="2020-11" db="EMBL/GenBank/DDBJ databases">
        <authorList>
            <consortium name="DOE Joint Genome Institute"/>
            <person name="Ahrendt S."/>
            <person name="Riley R."/>
            <person name="Andreopoulos W."/>
            <person name="Labutti K."/>
            <person name="Pangilinan J."/>
            <person name="Ruiz-Duenas F.J."/>
            <person name="Barrasa J.M."/>
            <person name="Sanchez-Garcia M."/>
            <person name="Camarero S."/>
            <person name="Miyauchi S."/>
            <person name="Serrano A."/>
            <person name="Linde D."/>
            <person name="Babiker R."/>
            <person name="Drula E."/>
            <person name="Ayuso-Fernandez I."/>
            <person name="Pacheco R."/>
            <person name="Padilla G."/>
            <person name="Ferreira P."/>
            <person name="Barriuso J."/>
            <person name="Kellner H."/>
            <person name="Castanera R."/>
            <person name="Alfaro M."/>
            <person name="Ramirez L."/>
            <person name="Pisabarro A.G."/>
            <person name="Kuo A."/>
            <person name="Tritt A."/>
            <person name="Lipzen A."/>
            <person name="He G."/>
            <person name="Yan M."/>
            <person name="Ng V."/>
            <person name="Cullen D."/>
            <person name="Martin F."/>
            <person name="Rosso M.-N."/>
            <person name="Henrissat B."/>
            <person name="Hibbett D."/>
            <person name="Martinez A.T."/>
            <person name="Grigoriev I.V."/>
        </authorList>
    </citation>
    <scope>NUCLEOTIDE SEQUENCE</scope>
    <source>
        <strain evidence="5">CBS 506.95</strain>
    </source>
</reference>
<evidence type="ECO:0000256" key="2">
    <source>
        <dbReference type="ARBA" id="ARBA00023134"/>
    </source>
</evidence>
<dbReference type="InterPro" id="IPR027417">
    <property type="entry name" value="P-loop_NTPase"/>
</dbReference>
<dbReference type="PROSITE" id="PS51710">
    <property type="entry name" value="G_OBG"/>
    <property type="match status" value="1"/>
</dbReference>
<dbReference type="GO" id="GO:0042254">
    <property type="term" value="P:ribosome biogenesis"/>
    <property type="evidence" value="ECO:0007669"/>
    <property type="project" value="UniProtKB-UniRule"/>
</dbReference>
<dbReference type="SUPFAM" id="SSF82051">
    <property type="entry name" value="Obg GTP-binding protein N-terminal domain"/>
    <property type="match status" value="1"/>
</dbReference>
<protein>
    <submittedName>
        <fullName evidence="5">GTPase</fullName>
    </submittedName>
</protein>
<dbReference type="Gene3D" id="3.40.50.300">
    <property type="entry name" value="P-loop containing nucleotide triphosphate hydrolases"/>
    <property type="match status" value="1"/>
</dbReference>
<evidence type="ECO:0000313" key="6">
    <source>
        <dbReference type="Proteomes" id="UP000807306"/>
    </source>
</evidence>
<keyword evidence="1" id="KW-0547">Nucleotide-binding</keyword>
<dbReference type="InterPro" id="IPR006169">
    <property type="entry name" value="GTP1_OBG_dom"/>
</dbReference>
<dbReference type="CDD" id="cd01898">
    <property type="entry name" value="Obg"/>
    <property type="match status" value="1"/>
</dbReference>
<dbReference type="GO" id="GO:0005525">
    <property type="term" value="F:GTP binding"/>
    <property type="evidence" value="ECO:0007669"/>
    <property type="project" value="UniProtKB-KW"/>
</dbReference>
<feature type="domain" description="OBG-type G" evidence="3">
    <location>
        <begin position="313"/>
        <end position="564"/>
    </location>
</feature>
<dbReference type="InterPro" id="IPR036726">
    <property type="entry name" value="GTP1_OBG_dom_sf"/>
</dbReference>
<accession>A0A9P6EL29</accession>
<dbReference type="PANTHER" id="PTHR11702">
    <property type="entry name" value="DEVELOPMENTALLY REGULATED GTP-BINDING PROTEIN-RELATED"/>
    <property type="match status" value="1"/>
</dbReference>
<dbReference type="InterPro" id="IPR045086">
    <property type="entry name" value="OBG_GTPase"/>
</dbReference>
<feature type="domain" description="Obg" evidence="4">
    <location>
        <begin position="65"/>
        <end position="312"/>
    </location>
</feature>
<dbReference type="OrthoDB" id="347018at2759"/>
<dbReference type="GO" id="GO:0003924">
    <property type="term" value="F:GTPase activity"/>
    <property type="evidence" value="ECO:0007669"/>
    <property type="project" value="InterPro"/>
</dbReference>
<comment type="caution">
    <text evidence="5">The sequence shown here is derived from an EMBL/GenBank/DDBJ whole genome shotgun (WGS) entry which is preliminary data.</text>
</comment>
<dbReference type="InterPro" id="IPR006073">
    <property type="entry name" value="GTP-bd"/>
</dbReference>
<gene>
    <name evidence="5" type="ORF">CPB83DRAFT_762943</name>
</gene>
<evidence type="ECO:0000259" key="4">
    <source>
        <dbReference type="PROSITE" id="PS51883"/>
    </source>
</evidence>
<dbReference type="InterPro" id="IPR031167">
    <property type="entry name" value="G_OBG"/>
</dbReference>
<dbReference type="PROSITE" id="PS51883">
    <property type="entry name" value="OBG"/>
    <property type="match status" value="1"/>
</dbReference>
<dbReference type="GO" id="GO:0005739">
    <property type="term" value="C:mitochondrion"/>
    <property type="evidence" value="ECO:0007669"/>
    <property type="project" value="TreeGrafter"/>
</dbReference>
<organism evidence="5 6">
    <name type="scientific">Crepidotus variabilis</name>
    <dbReference type="NCBI Taxonomy" id="179855"/>
    <lineage>
        <taxon>Eukaryota</taxon>
        <taxon>Fungi</taxon>
        <taxon>Dikarya</taxon>
        <taxon>Basidiomycota</taxon>
        <taxon>Agaricomycotina</taxon>
        <taxon>Agaricomycetes</taxon>
        <taxon>Agaricomycetidae</taxon>
        <taxon>Agaricales</taxon>
        <taxon>Agaricineae</taxon>
        <taxon>Crepidotaceae</taxon>
        <taxon>Crepidotus</taxon>
    </lineage>
</organism>
<dbReference type="Pfam" id="PF01018">
    <property type="entry name" value="GTP1_OBG"/>
    <property type="match status" value="2"/>
</dbReference>
<keyword evidence="6" id="KW-1185">Reference proteome</keyword>
<evidence type="ECO:0000256" key="1">
    <source>
        <dbReference type="ARBA" id="ARBA00022741"/>
    </source>
</evidence>
<dbReference type="PANTHER" id="PTHR11702:SF31">
    <property type="entry name" value="MITOCHONDRIAL RIBOSOME-ASSOCIATED GTPASE 2"/>
    <property type="match status" value="1"/>
</dbReference>
<dbReference type="EMBL" id="MU157839">
    <property type="protein sequence ID" value="KAF9530559.1"/>
    <property type="molecule type" value="Genomic_DNA"/>
</dbReference>
<dbReference type="AlphaFoldDB" id="A0A9P6EL29"/>
<evidence type="ECO:0000259" key="3">
    <source>
        <dbReference type="PROSITE" id="PS51710"/>
    </source>
</evidence>
<name>A0A9P6EL29_9AGAR</name>
<dbReference type="SUPFAM" id="SSF52540">
    <property type="entry name" value="P-loop containing nucleoside triphosphate hydrolases"/>
    <property type="match status" value="1"/>
</dbReference>
<dbReference type="Pfam" id="PF01926">
    <property type="entry name" value="MMR_HSR1"/>
    <property type="match status" value="1"/>
</dbReference>
<dbReference type="Proteomes" id="UP000807306">
    <property type="component" value="Unassembled WGS sequence"/>
</dbReference>